<sequence>MAPELRAEAEEIAKNAGELKSEPYSYMKLAHEYTERACDLHPVAFGVICSMLLSSEYESSRSALSNSIKEGVKQLEIAAGGLVKVANTIAKAEVANSADTKAARDPGFKYTEPESKSGLSMAEGMALFGGVSLAAENLAIAVICGASSALAPTAIASIALWAMFTPDDPALSKAVGGWQAVGEQISGVTGGTWEGIGKSLDKNWEGDSKSAFDSWAEIFQAEVEQTKAAAEQNKTALEEIIKSLHNLQNSMFIFAMGCLIAIIAFAVGEKMPYVGPIFAVLKQIQGLILSGGTATTIAAVIGVVVAGLGPLREMFDVVGSNFATLAVNKGGGGTSFKEVNINWATPNVPVPS</sequence>
<organism evidence="3 4">
    <name type="scientific">Actinomadura chokoriensis</name>
    <dbReference type="NCBI Taxonomy" id="454156"/>
    <lineage>
        <taxon>Bacteria</taxon>
        <taxon>Bacillati</taxon>
        <taxon>Actinomycetota</taxon>
        <taxon>Actinomycetes</taxon>
        <taxon>Streptosporangiales</taxon>
        <taxon>Thermomonosporaceae</taxon>
        <taxon>Actinomadura</taxon>
    </lineage>
</organism>
<dbReference type="Proteomes" id="UP001569904">
    <property type="component" value="Unassembled WGS sequence"/>
</dbReference>
<evidence type="ECO:0008006" key="5">
    <source>
        <dbReference type="Google" id="ProtNLM"/>
    </source>
</evidence>
<name>A0ABV4R5C2_9ACTN</name>
<keyword evidence="4" id="KW-1185">Reference proteome</keyword>
<feature type="coiled-coil region" evidence="1">
    <location>
        <begin position="220"/>
        <end position="247"/>
    </location>
</feature>
<comment type="caution">
    <text evidence="3">The sequence shown here is derived from an EMBL/GenBank/DDBJ whole genome shotgun (WGS) entry which is preliminary data.</text>
</comment>
<keyword evidence="2" id="KW-0472">Membrane</keyword>
<proteinExistence type="predicted"/>
<accession>A0ABV4R5C2</accession>
<evidence type="ECO:0000256" key="2">
    <source>
        <dbReference type="SAM" id="Phobius"/>
    </source>
</evidence>
<protein>
    <recommendedName>
        <fullName evidence="5">ESX-1 secretion-associated protein EspA/EspE-like domain-containing protein</fullName>
    </recommendedName>
</protein>
<reference evidence="3 4" key="1">
    <citation type="submission" date="2023-11" db="EMBL/GenBank/DDBJ databases">
        <title>Actinomadura monticuli sp. nov., isolated from volcanic ash.</title>
        <authorList>
            <person name="Lee S.D."/>
            <person name="Yang H."/>
            <person name="Kim I.S."/>
        </authorList>
    </citation>
    <scope>NUCLEOTIDE SEQUENCE [LARGE SCALE GENOMIC DNA]</scope>
    <source>
        <strain evidence="3 4">DSM 45346</strain>
    </source>
</reference>
<keyword evidence="2" id="KW-1133">Transmembrane helix</keyword>
<feature type="transmembrane region" description="Helical" evidence="2">
    <location>
        <begin position="250"/>
        <end position="267"/>
    </location>
</feature>
<feature type="transmembrane region" description="Helical" evidence="2">
    <location>
        <begin position="287"/>
        <end position="308"/>
    </location>
</feature>
<dbReference type="EMBL" id="JAXCEH010000027">
    <property type="protein sequence ID" value="MFA1558115.1"/>
    <property type="molecule type" value="Genomic_DNA"/>
</dbReference>
<keyword evidence="1" id="KW-0175">Coiled coil</keyword>
<gene>
    <name evidence="3" type="ORF">SM436_30895</name>
</gene>
<feature type="transmembrane region" description="Helical" evidence="2">
    <location>
        <begin position="138"/>
        <end position="164"/>
    </location>
</feature>
<evidence type="ECO:0000313" key="4">
    <source>
        <dbReference type="Proteomes" id="UP001569904"/>
    </source>
</evidence>
<evidence type="ECO:0000313" key="3">
    <source>
        <dbReference type="EMBL" id="MFA1558115.1"/>
    </source>
</evidence>
<evidence type="ECO:0000256" key="1">
    <source>
        <dbReference type="SAM" id="Coils"/>
    </source>
</evidence>
<keyword evidence="2" id="KW-0812">Transmembrane</keyword>
<dbReference type="RefSeq" id="WP_371945012.1">
    <property type="nucleotide sequence ID" value="NZ_JAXCEH010000027.1"/>
</dbReference>